<dbReference type="PROSITE" id="PS50994">
    <property type="entry name" value="INTEGRASE"/>
    <property type="match status" value="1"/>
</dbReference>
<comment type="caution">
    <text evidence="2">The sequence shown here is derived from an EMBL/GenBank/DDBJ whole genome shotgun (WGS) entry which is preliminary data.</text>
</comment>
<feature type="domain" description="Integrase catalytic" evidence="1">
    <location>
        <begin position="6"/>
        <end position="167"/>
    </location>
</feature>
<dbReference type="EMBL" id="NCKW01015483">
    <property type="protein sequence ID" value="POM62905.1"/>
    <property type="molecule type" value="Genomic_DNA"/>
</dbReference>
<protein>
    <recommendedName>
        <fullName evidence="1">Integrase catalytic domain-containing protein</fullName>
    </recommendedName>
</protein>
<evidence type="ECO:0000313" key="3">
    <source>
        <dbReference type="Proteomes" id="UP000237271"/>
    </source>
</evidence>
<dbReference type="AlphaFoldDB" id="A0A2P4XBJ7"/>
<dbReference type="OrthoDB" id="124152at2759"/>
<sequence length="309" mass="35696">MFNGCGTTIPRSFSETRYTFERNETLHWDFLTDYFLVVKDEATHVVDLVACESPASEVDASAILDWYSRFGAPSISVSDSGTDFKNKVVVKLSRRLKGHQDFVLAYSPWKNGSVELVNRDILQMSKPQVLEFKVSTHDLPYLLPLVQPFSGAIISKPYPIELFTRLPCPNMMDTIIFPGKKSRVVILTQLRPNIEKYLDKLRKDIRSMHKAAEAELKLQVQRYRERPHYEQNVNFSIALRTVFPVAPFAIEWLPYNEYQKGDLVYQVATVKRRMRTLADYNFTVKHLVNGGEIDVHLAHLKFYSEHSQC</sequence>
<dbReference type="InterPro" id="IPR012337">
    <property type="entry name" value="RNaseH-like_sf"/>
</dbReference>
<dbReference type="Gene3D" id="3.30.420.10">
    <property type="entry name" value="Ribonuclease H-like superfamily/Ribonuclease H"/>
    <property type="match status" value="1"/>
</dbReference>
<gene>
    <name evidence="2" type="ORF">PHPALM_27885</name>
</gene>
<reference evidence="2 3" key="1">
    <citation type="journal article" date="2017" name="Genome Biol. Evol.">
        <title>Phytophthora megakarya and P. palmivora, closely related causal agents of cacao black pod rot, underwent increases in genome sizes and gene numbers by different mechanisms.</title>
        <authorList>
            <person name="Ali S.S."/>
            <person name="Shao J."/>
            <person name="Lary D.J."/>
            <person name="Kronmiller B."/>
            <person name="Shen D."/>
            <person name="Strem M.D."/>
            <person name="Amoako-Attah I."/>
            <person name="Akrofi A.Y."/>
            <person name="Begoude B.A."/>
            <person name="Ten Hoopen G.M."/>
            <person name="Coulibaly K."/>
            <person name="Kebe B.I."/>
            <person name="Melnick R.L."/>
            <person name="Guiltinan M.J."/>
            <person name="Tyler B.M."/>
            <person name="Meinhardt L.W."/>
            <person name="Bailey B.A."/>
        </authorList>
    </citation>
    <scope>NUCLEOTIDE SEQUENCE [LARGE SCALE GENOMIC DNA]</scope>
    <source>
        <strain evidence="3">sbr112.9</strain>
    </source>
</reference>
<dbReference type="InterPro" id="IPR036397">
    <property type="entry name" value="RNaseH_sf"/>
</dbReference>
<dbReference type="GO" id="GO:0015074">
    <property type="term" value="P:DNA integration"/>
    <property type="evidence" value="ECO:0007669"/>
    <property type="project" value="InterPro"/>
</dbReference>
<dbReference type="GO" id="GO:0003676">
    <property type="term" value="F:nucleic acid binding"/>
    <property type="evidence" value="ECO:0007669"/>
    <property type="project" value="InterPro"/>
</dbReference>
<dbReference type="PANTHER" id="PTHR37984">
    <property type="entry name" value="PROTEIN CBG26694"/>
    <property type="match status" value="1"/>
</dbReference>
<evidence type="ECO:0000313" key="2">
    <source>
        <dbReference type="EMBL" id="POM62905.1"/>
    </source>
</evidence>
<keyword evidence="3" id="KW-1185">Reference proteome</keyword>
<dbReference type="InterPro" id="IPR050951">
    <property type="entry name" value="Retrovirus_Pol_polyprotein"/>
</dbReference>
<evidence type="ECO:0000259" key="1">
    <source>
        <dbReference type="PROSITE" id="PS50994"/>
    </source>
</evidence>
<dbReference type="SUPFAM" id="SSF53098">
    <property type="entry name" value="Ribonuclease H-like"/>
    <property type="match status" value="1"/>
</dbReference>
<dbReference type="InterPro" id="IPR001584">
    <property type="entry name" value="Integrase_cat-core"/>
</dbReference>
<organism evidence="2 3">
    <name type="scientific">Phytophthora palmivora</name>
    <dbReference type="NCBI Taxonomy" id="4796"/>
    <lineage>
        <taxon>Eukaryota</taxon>
        <taxon>Sar</taxon>
        <taxon>Stramenopiles</taxon>
        <taxon>Oomycota</taxon>
        <taxon>Peronosporomycetes</taxon>
        <taxon>Peronosporales</taxon>
        <taxon>Peronosporaceae</taxon>
        <taxon>Phytophthora</taxon>
    </lineage>
</organism>
<dbReference type="Proteomes" id="UP000237271">
    <property type="component" value="Unassembled WGS sequence"/>
</dbReference>
<accession>A0A2P4XBJ7</accession>
<proteinExistence type="predicted"/>
<dbReference type="PANTHER" id="PTHR37984:SF12">
    <property type="entry name" value="RIBONUCLEASE H"/>
    <property type="match status" value="1"/>
</dbReference>
<name>A0A2P4XBJ7_9STRA</name>